<sequence>MTRILVTGSSDGLGQMAARLLVANGHQVVLHARNHARAAHAIAQVPGAQTALVGDLSSIAETKALAASINELGPFDAIIHNAAVGYQERERIATVDGLPHVFAVNSLAPYILTAMVKRPKRLVYMSSRLHLKGNPSLSDLTWESRRWSGMQAYSDSKLHAVLLAFAAARHWPDVLSNCVEPGWVATKMGGPEATDDLDLAPRTQAWLAAGTAARVTGDYFYHQRSAEVHSAAFDPALQERYLAACAQLSGIEFPPR</sequence>
<dbReference type="Proteomes" id="UP000330809">
    <property type="component" value="Unassembled WGS sequence"/>
</dbReference>
<dbReference type="InterPro" id="IPR002347">
    <property type="entry name" value="SDR_fam"/>
</dbReference>
<dbReference type="PANTHER" id="PTHR24320:SF274">
    <property type="entry name" value="CHAIN DEHYDROGENASE, PUTATIVE (AFU_ORTHOLOGUE AFUA_4G00440)-RELATED"/>
    <property type="match status" value="1"/>
</dbReference>
<dbReference type="Gene3D" id="3.40.50.720">
    <property type="entry name" value="NAD(P)-binding Rossmann-like Domain"/>
    <property type="match status" value="1"/>
</dbReference>
<evidence type="ECO:0000313" key="4">
    <source>
        <dbReference type="Proteomes" id="UP000330809"/>
    </source>
</evidence>
<gene>
    <name evidence="3" type="ORF">NCTC10754_04732</name>
</gene>
<name>A0A449IRH8_PSEFR</name>
<dbReference type="GO" id="GO:0016491">
    <property type="term" value="F:oxidoreductase activity"/>
    <property type="evidence" value="ECO:0007669"/>
    <property type="project" value="UniProtKB-KW"/>
</dbReference>
<proteinExistence type="inferred from homology"/>
<dbReference type="InterPro" id="IPR036291">
    <property type="entry name" value="NAD(P)-bd_dom_sf"/>
</dbReference>
<accession>A0A449IRH8</accession>
<dbReference type="PANTHER" id="PTHR24320">
    <property type="entry name" value="RETINOL DEHYDROGENASE"/>
    <property type="match status" value="1"/>
</dbReference>
<comment type="similarity">
    <text evidence="1">Belongs to the short-chain dehydrogenases/reductases (SDR) family.</text>
</comment>
<evidence type="ECO:0000256" key="1">
    <source>
        <dbReference type="ARBA" id="ARBA00006484"/>
    </source>
</evidence>
<dbReference type="EMBL" id="CAACYJ010000040">
    <property type="protein sequence ID" value="VFB22047.1"/>
    <property type="molecule type" value="Genomic_DNA"/>
</dbReference>
<dbReference type="SUPFAM" id="SSF51735">
    <property type="entry name" value="NAD(P)-binding Rossmann-fold domains"/>
    <property type="match status" value="1"/>
</dbReference>
<dbReference type="AlphaFoldDB" id="A0A449IRH8"/>
<organism evidence="3 4">
    <name type="scientific">Pseudomonas fragi</name>
    <dbReference type="NCBI Taxonomy" id="296"/>
    <lineage>
        <taxon>Bacteria</taxon>
        <taxon>Pseudomonadati</taxon>
        <taxon>Pseudomonadota</taxon>
        <taxon>Gammaproteobacteria</taxon>
        <taxon>Pseudomonadales</taxon>
        <taxon>Pseudomonadaceae</taxon>
        <taxon>Pseudomonas</taxon>
    </lineage>
</organism>
<evidence type="ECO:0000256" key="2">
    <source>
        <dbReference type="ARBA" id="ARBA00023002"/>
    </source>
</evidence>
<keyword evidence="2" id="KW-0560">Oxidoreductase</keyword>
<dbReference type="PRINTS" id="PR00081">
    <property type="entry name" value="GDHRDH"/>
</dbReference>
<dbReference type="RefSeq" id="WP_133145013.1">
    <property type="nucleotide sequence ID" value="NZ_CAACYJ010000040.1"/>
</dbReference>
<evidence type="ECO:0000313" key="3">
    <source>
        <dbReference type="EMBL" id="VFB22047.1"/>
    </source>
</evidence>
<reference evidence="3 4" key="1">
    <citation type="submission" date="2019-02" db="EMBL/GenBank/DDBJ databases">
        <authorList>
            <consortium name="Pathogen Informatics"/>
        </authorList>
    </citation>
    <scope>NUCLEOTIDE SEQUENCE [LARGE SCALE GENOMIC DNA]</scope>
    <source>
        <strain evidence="3 4">3012STDY7103891</strain>
    </source>
</reference>
<protein>
    <submittedName>
        <fullName evidence="3">Oxidoreductase</fullName>
    </submittedName>
</protein>
<dbReference type="Pfam" id="PF00106">
    <property type="entry name" value="adh_short"/>
    <property type="match status" value="1"/>
</dbReference>